<proteinExistence type="predicted"/>
<evidence type="ECO:0000313" key="2">
    <source>
        <dbReference type="Proteomes" id="UP000265663"/>
    </source>
</evidence>
<sequence length="32" mass="3802">MRMLLKVAIMLTFEKYFIPFRLFRLSFTSGSG</sequence>
<keyword evidence="2" id="KW-1185">Reference proteome</keyword>
<organism evidence="1 2">
    <name type="scientific">Pyrenophora seminiperda CCB06</name>
    <dbReference type="NCBI Taxonomy" id="1302712"/>
    <lineage>
        <taxon>Eukaryota</taxon>
        <taxon>Fungi</taxon>
        <taxon>Dikarya</taxon>
        <taxon>Ascomycota</taxon>
        <taxon>Pezizomycotina</taxon>
        <taxon>Dothideomycetes</taxon>
        <taxon>Pleosporomycetidae</taxon>
        <taxon>Pleosporales</taxon>
        <taxon>Pleosporineae</taxon>
        <taxon>Pleosporaceae</taxon>
        <taxon>Pyrenophora</taxon>
    </lineage>
</organism>
<dbReference type="AlphaFoldDB" id="A0A3M7M4J1"/>
<accession>A0A3M7M4J1</accession>
<reference evidence="1 2" key="1">
    <citation type="journal article" date="2014" name="PLoS ONE">
        <title>De novo Genome Assembly of the Fungal Plant Pathogen Pyrenophora semeniperda.</title>
        <authorList>
            <person name="Soliai M.M."/>
            <person name="Meyer S.E."/>
            <person name="Udall J.A."/>
            <person name="Elzinga D.E."/>
            <person name="Hermansen R.A."/>
            <person name="Bodily P.M."/>
            <person name="Hart A.A."/>
            <person name="Coleman C.E."/>
        </authorList>
    </citation>
    <scope>NUCLEOTIDE SEQUENCE [LARGE SCALE GENOMIC DNA]</scope>
    <source>
        <strain evidence="1 2">CCB06</strain>
        <tissue evidence="1">Mycelium</tissue>
    </source>
</reference>
<dbReference type="Proteomes" id="UP000265663">
    <property type="component" value="Unassembled WGS sequence"/>
</dbReference>
<dbReference type="EMBL" id="KE747818">
    <property type="protein sequence ID" value="RMZ69309.1"/>
    <property type="molecule type" value="Genomic_DNA"/>
</dbReference>
<name>A0A3M7M4J1_9PLEO</name>
<protein>
    <submittedName>
        <fullName evidence="1">Uncharacterized protein</fullName>
    </submittedName>
</protein>
<gene>
    <name evidence="1" type="ORF">GMOD_00006073</name>
</gene>
<evidence type="ECO:0000313" key="1">
    <source>
        <dbReference type="EMBL" id="RMZ69309.1"/>
    </source>
</evidence>